<dbReference type="InterPro" id="IPR025979">
    <property type="entry name" value="ChrR-like_cupin_dom"/>
</dbReference>
<dbReference type="AlphaFoldDB" id="A0A432ZI91"/>
<dbReference type="Gene3D" id="2.60.120.10">
    <property type="entry name" value="Jelly Rolls"/>
    <property type="match status" value="1"/>
</dbReference>
<dbReference type="InterPro" id="IPR012807">
    <property type="entry name" value="Anti-sigma_ChrR"/>
</dbReference>
<dbReference type="CDD" id="cd20301">
    <property type="entry name" value="cupin_ChrR"/>
    <property type="match status" value="1"/>
</dbReference>
<dbReference type="EMBL" id="PIQF01000001">
    <property type="protein sequence ID" value="RUO77668.1"/>
    <property type="molecule type" value="Genomic_DNA"/>
</dbReference>
<dbReference type="OrthoDB" id="2988517at2"/>
<dbReference type="Proteomes" id="UP000287908">
    <property type="component" value="Unassembled WGS sequence"/>
</dbReference>
<reference evidence="2 3" key="1">
    <citation type="journal article" date="2011" name="Front. Microbiol.">
        <title>Genomic signatures of strain selection and enhancement in Bacillus atrophaeus var. globigii, a historical biowarfare simulant.</title>
        <authorList>
            <person name="Gibbons H.S."/>
            <person name="Broomall S.M."/>
            <person name="McNew L.A."/>
            <person name="Daligault H."/>
            <person name="Chapman C."/>
            <person name="Bruce D."/>
            <person name="Karavis M."/>
            <person name="Krepps M."/>
            <person name="McGregor P.A."/>
            <person name="Hong C."/>
            <person name="Park K.H."/>
            <person name="Akmal A."/>
            <person name="Feldman A."/>
            <person name="Lin J.S."/>
            <person name="Chang W.E."/>
            <person name="Higgs B.W."/>
            <person name="Demirev P."/>
            <person name="Lindquist J."/>
            <person name="Liem A."/>
            <person name="Fochler E."/>
            <person name="Read T.D."/>
            <person name="Tapia R."/>
            <person name="Johnson S."/>
            <person name="Bishop-Lilly K.A."/>
            <person name="Detter C."/>
            <person name="Han C."/>
            <person name="Sozhamannan S."/>
            <person name="Rosenzweig C.N."/>
            <person name="Skowronski E.W."/>
        </authorList>
    </citation>
    <scope>NUCLEOTIDE SEQUENCE [LARGE SCALE GENOMIC DNA]</scope>
    <source>
        <strain evidence="2 3">CL-SP19</strain>
    </source>
</reference>
<gene>
    <name evidence="2" type="ORF">CWI81_04100</name>
</gene>
<dbReference type="Gene3D" id="1.10.10.1320">
    <property type="entry name" value="Anti-sigma factor, zinc-finger domain"/>
    <property type="match status" value="1"/>
</dbReference>
<dbReference type="SUPFAM" id="SSF51182">
    <property type="entry name" value="RmlC-like cupins"/>
    <property type="match status" value="1"/>
</dbReference>
<evidence type="ECO:0000313" key="3">
    <source>
        <dbReference type="Proteomes" id="UP000287908"/>
    </source>
</evidence>
<dbReference type="RefSeq" id="WP_126783939.1">
    <property type="nucleotide sequence ID" value="NZ_PIQF01000001.1"/>
</dbReference>
<organism evidence="2 3">
    <name type="scientific">Idiomarina seosinensis</name>
    <dbReference type="NCBI Taxonomy" id="281739"/>
    <lineage>
        <taxon>Bacteria</taxon>
        <taxon>Pseudomonadati</taxon>
        <taxon>Pseudomonadota</taxon>
        <taxon>Gammaproteobacteria</taxon>
        <taxon>Alteromonadales</taxon>
        <taxon>Idiomarinaceae</taxon>
        <taxon>Idiomarina</taxon>
    </lineage>
</organism>
<feature type="domain" description="ChrR-like cupin" evidence="1">
    <location>
        <begin position="119"/>
        <end position="202"/>
    </location>
</feature>
<accession>A0A432ZI91</accession>
<protein>
    <submittedName>
        <fullName evidence="2">Transcriptional regulator</fullName>
    </submittedName>
</protein>
<dbReference type="Pfam" id="PF12973">
    <property type="entry name" value="Cupin_7"/>
    <property type="match status" value="1"/>
</dbReference>
<dbReference type="InterPro" id="IPR041916">
    <property type="entry name" value="Anti_sigma_zinc_sf"/>
</dbReference>
<keyword evidence="3" id="KW-1185">Reference proteome</keyword>
<proteinExistence type="predicted"/>
<evidence type="ECO:0000259" key="1">
    <source>
        <dbReference type="Pfam" id="PF12973"/>
    </source>
</evidence>
<dbReference type="InterPro" id="IPR011051">
    <property type="entry name" value="RmlC_Cupin_sf"/>
</dbReference>
<dbReference type="InterPro" id="IPR014710">
    <property type="entry name" value="RmlC-like_jellyroll"/>
</dbReference>
<comment type="caution">
    <text evidence="2">The sequence shown here is derived from an EMBL/GenBank/DDBJ whole genome shotgun (WGS) entry which is preliminary data.</text>
</comment>
<dbReference type="NCBIfam" id="TIGR02451">
    <property type="entry name" value="anti_sig_ChrR"/>
    <property type="match status" value="1"/>
</dbReference>
<name>A0A432ZI91_9GAMM</name>
<evidence type="ECO:0000313" key="2">
    <source>
        <dbReference type="EMBL" id="RUO77668.1"/>
    </source>
</evidence>
<sequence length="229" mass="25453">MIKSHPSEAILYQYAAGDLGASMTLVVGTHIDMCPVCQQTVGEIEEDLCRQHLDTVVETLTVPSSDHEGISKAHCDKMLEEIFSSEAKPPVKAEELICLEGRRFILPRTLAHNRSRIGDWTNMVGKLWRAPVNVGPKGHTNLIYMAPGTQVPEHTHKGQEATLVVDGVFNDEKDIYYNGDFILLDGERTHTPQTTDHDCLTLATLDAPLHFTSGISRLLNPFSSLFFRT</sequence>